<evidence type="ECO:0000256" key="10">
    <source>
        <dbReference type="SAM" id="Phobius"/>
    </source>
</evidence>
<dbReference type="Pfam" id="PF00083">
    <property type="entry name" value="Sugar_tr"/>
    <property type="match status" value="1"/>
</dbReference>
<dbReference type="PROSITE" id="PS50850">
    <property type="entry name" value="MFS"/>
    <property type="match status" value="1"/>
</dbReference>
<feature type="transmembrane region" description="Helical" evidence="10">
    <location>
        <begin position="112"/>
        <end position="134"/>
    </location>
</feature>
<feature type="transmembrane region" description="Helical" evidence="10">
    <location>
        <begin position="252"/>
        <end position="274"/>
    </location>
</feature>
<dbReference type="Proteomes" id="UP000322000">
    <property type="component" value="Chromosome 6"/>
</dbReference>
<evidence type="ECO:0000256" key="8">
    <source>
        <dbReference type="ARBA" id="ARBA00023180"/>
    </source>
</evidence>
<dbReference type="GO" id="GO:0022857">
    <property type="term" value="F:transmembrane transporter activity"/>
    <property type="evidence" value="ECO:0007669"/>
    <property type="project" value="InterPro"/>
</dbReference>
<proteinExistence type="predicted"/>
<dbReference type="PRINTS" id="PR00171">
    <property type="entry name" value="SUGRTRNSPORT"/>
</dbReference>
<sequence length="468" mass="51438">MLKLFENPLVRQYLIVFSVNMNLLATGLHLGWTSPVLVYLADEEQSVLPEPLSDSDGSWVASVGLLSSIFTNLFIIAPMVDLLGRKYSIIVLSLPKLAGGFLYLFANQVWMLFAGRLVVTAGDAAMFSIIPVYAAEVASTQIRGSIGTILHFMCSLGVVMMLSAGPFLSYVNINIMMITVTAAAIAPLFFLPESPYFLYAKGKKEESRKVLIFLRGSEEAANEDIQEYERAAEKGEEKKIDIIKNKNFQKSLILALFLSFANMLVGFNAVQFYLQTILASTDTSLRDEFGSIIVGVIQLAGSIFTSLISDRFGRKPIFIVTSVGMSLGLFGLGLFFFLTEGGATSNFLNYLPLISLVLFVFSNSSGVGALIWVVLSELFDDKSRGMGMSASLLVSNVIGFLTVRFFPQVATAIGPTITYWIFSVNSLILCLFVFFFIPETKGKTFAEIQDLISNKKVSKKPVNEKEDC</sequence>
<feature type="transmembrane region" description="Helical" evidence="10">
    <location>
        <begin position="146"/>
        <end position="169"/>
    </location>
</feature>
<dbReference type="InterPro" id="IPR050549">
    <property type="entry name" value="MFS_Trehalose_Transporter"/>
</dbReference>
<evidence type="ECO:0000313" key="12">
    <source>
        <dbReference type="Proteomes" id="UP000322000"/>
    </source>
</evidence>
<dbReference type="PROSITE" id="PS00216">
    <property type="entry name" value="SUGAR_TRANSPORT_1"/>
    <property type="match status" value="2"/>
</dbReference>
<evidence type="ECO:0000256" key="3">
    <source>
        <dbReference type="ARBA" id="ARBA00022475"/>
    </source>
</evidence>
<feature type="transmembrane region" description="Helical" evidence="10">
    <location>
        <begin position="387"/>
        <end position="405"/>
    </location>
</feature>
<dbReference type="RefSeq" id="XP_026729107.1">
    <property type="nucleotide sequence ID" value="XM_026873306.1"/>
</dbReference>
<dbReference type="PANTHER" id="PTHR48021:SF1">
    <property type="entry name" value="GH07001P-RELATED"/>
    <property type="match status" value="1"/>
</dbReference>
<keyword evidence="6 10" id="KW-1133">Transmembrane helix</keyword>
<dbReference type="Gene3D" id="1.20.1250.20">
    <property type="entry name" value="MFS general substrate transporter like domains"/>
    <property type="match status" value="1"/>
</dbReference>
<accession>A0A7E5VLC6</accession>
<dbReference type="InterPro" id="IPR005828">
    <property type="entry name" value="MFS_sugar_transport-like"/>
</dbReference>
<comment type="subcellular location">
    <subcellularLocation>
        <location evidence="1">Cell membrane</location>
        <topology evidence="1">Multi-pass membrane protein</topology>
    </subcellularLocation>
</comment>
<feature type="transmembrane region" description="Helical" evidence="10">
    <location>
        <begin position="87"/>
        <end position="106"/>
    </location>
</feature>
<evidence type="ECO:0000256" key="5">
    <source>
        <dbReference type="ARBA" id="ARBA00022692"/>
    </source>
</evidence>
<dbReference type="KEGG" id="tnl:113494820"/>
<evidence type="ECO:0000256" key="4">
    <source>
        <dbReference type="ARBA" id="ARBA00022597"/>
    </source>
</evidence>
<evidence type="ECO:0000256" key="7">
    <source>
        <dbReference type="ARBA" id="ARBA00023136"/>
    </source>
</evidence>
<feature type="transmembrane region" description="Helical" evidence="10">
    <location>
        <begin position="317"/>
        <end position="338"/>
    </location>
</feature>
<keyword evidence="12" id="KW-1185">Reference proteome</keyword>
<dbReference type="InParanoid" id="A0A7E5VLC6"/>
<feature type="transmembrane region" description="Helical" evidence="10">
    <location>
        <begin position="289"/>
        <end position="308"/>
    </location>
</feature>
<feature type="domain" description="Major facilitator superfamily (MFS) profile" evidence="11">
    <location>
        <begin position="15"/>
        <end position="441"/>
    </location>
</feature>
<dbReference type="AlphaFoldDB" id="A0A7E5VLC6"/>
<dbReference type="PANTHER" id="PTHR48021">
    <property type="match status" value="1"/>
</dbReference>
<keyword evidence="8" id="KW-0325">Glycoprotein</keyword>
<dbReference type="InterPro" id="IPR036259">
    <property type="entry name" value="MFS_trans_sf"/>
</dbReference>
<name>A0A7E5VLC6_TRINI</name>
<gene>
    <name evidence="13" type="primary">LOC113494820</name>
</gene>
<feature type="transmembrane region" description="Helical" evidence="10">
    <location>
        <begin position="417"/>
        <end position="437"/>
    </location>
</feature>
<dbReference type="GO" id="GO:0005886">
    <property type="term" value="C:plasma membrane"/>
    <property type="evidence" value="ECO:0007669"/>
    <property type="project" value="UniProtKB-SubCell"/>
</dbReference>
<keyword evidence="7 10" id="KW-0472">Membrane</keyword>
<dbReference type="GeneID" id="113494820"/>
<keyword evidence="4" id="KW-0762">Sugar transport</keyword>
<evidence type="ECO:0000256" key="9">
    <source>
        <dbReference type="SAM" id="Coils"/>
    </source>
</evidence>
<dbReference type="SUPFAM" id="SSF103473">
    <property type="entry name" value="MFS general substrate transporter"/>
    <property type="match status" value="1"/>
</dbReference>
<dbReference type="InterPro" id="IPR020846">
    <property type="entry name" value="MFS_dom"/>
</dbReference>
<evidence type="ECO:0000313" key="13">
    <source>
        <dbReference type="RefSeq" id="XP_026729107.1"/>
    </source>
</evidence>
<organism evidence="12 13">
    <name type="scientific">Trichoplusia ni</name>
    <name type="common">Cabbage looper</name>
    <dbReference type="NCBI Taxonomy" id="7111"/>
    <lineage>
        <taxon>Eukaryota</taxon>
        <taxon>Metazoa</taxon>
        <taxon>Ecdysozoa</taxon>
        <taxon>Arthropoda</taxon>
        <taxon>Hexapoda</taxon>
        <taxon>Insecta</taxon>
        <taxon>Pterygota</taxon>
        <taxon>Neoptera</taxon>
        <taxon>Endopterygota</taxon>
        <taxon>Lepidoptera</taxon>
        <taxon>Glossata</taxon>
        <taxon>Ditrysia</taxon>
        <taxon>Noctuoidea</taxon>
        <taxon>Noctuidae</taxon>
        <taxon>Plusiinae</taxon>
        <taxon>Trichoplusia</taxon>
    </lineage>
</organism>
<keyword evidence="9" id="KW-0175">Coiled coil</keyword>
<dbReference type="InterPro" id="IPR003663">
    <property type="entry name" value="Sugar/inositol_transpt"/>
</dbReference>
<evidence type="ECO:0000256" key="1">
    <source>
        <dbReference type="ARBA" id="ARBA00004651"/>
    </source>
</evidence>
<feature type="transmembrane region" description="Helical" evidence="10">
    <location>
        <begin position="12"/>
        <end position="32"/>
    </location>
</feature>
<dbReference type="OrthoDB" id="8120565at2759"/>
<feature type="transmembrane region" description="Helical" evidence="10">
    <location>
        <begin position="175"/>
        <end position="199"/>
    </location>
</feature>
<feature type="transmembrane region" description="Helical" evidence="10">
    <location>
        <begin position="59"/>
        <end position="80"/>
    </location>
</feature>
<evidence type="ECO:0000256" key="2">
    <source>
        <dbReference type="ARBA" id="ARBA00022448"/>
    </source>
</evidence>
<keyword evidence="2" id="KW-0813">Transport</keyword>
<feature type="coiled-coil region" evidence="9">
    <location>
        <begin position="218"/>
        <end position="245"/>
    </location>
</feature>
<dbReference type="InterPro" id="IPR005829">
    <property type="entry name" value="Sugar_transporter_CS"/>
</dbReference>
<keyword evidence="5 10" id="KW-0812">Transmembrane</keyword>
<dbReference type="FunFam" id="1.20.1250.20:FF:000218">
    <property type="entry name" value="facilitated trehalose transporter Tret1"/>
    <property type="match status" value="1"/>
</dbReference>
<evidence type="ECO:0000256" key="6">
    <source>
        <dbReference type="ARBA" id="ARBA00022989"/>
    </source>
</evidence>
<protein>
    <submittedName>
        <fullName evidence="13">Facilitated trehalose transporter Tret1-like</fullName>
    </submittedName>
</protein>
<evidence type="ECO:0000259" key="11">
    <source>
        <dbReference type="PROSITE" id="PS50850"/>
    </source>
</evidence>
<feature type="transmembrane region" description="Helical" evidence="10">
    <location>
        <begin position="350"/>
        <end position="375"/>
    </location>
</feature>
<keyword evidence="3" id="KW-1003">Cell membrane</keyword>
<reference evidence="13" key="1">
    <citation type="submission" date="2025-08" db="UniProtKB">
        <authorList>
            <consortium name="RefSeq"/>
        </authorList>
    </citation>
    <scope>IDENTIFICATION</scope>
</reference>